<evidence type="ECO:0000256" key="7">
    <source>
        <dbReference type="ARBA" id="ARBA00023053"/>
    </source>
</evidence>
<dbReference type="PANTHER" id="PTHR42985">
    <property type="entry name" value="SODIUM-COUPLED MONOCARBOXYLATE TRANSPORTER"/>
    <property type="match status" value="1"/>
</dbReference>
<evidence type="ECO:0000256" key="8">
    <source>
        <dbReference type="ARBA" id="ARBA00023065"/>
    </source>
</evidence>
<keyword evidence="10" id="KW-0739">Sodium transport</keyword>
<evidence type="ECO:0000256" key="10">
    <source>
        <dbReference type="ARBA" id="ARBA00023201"/>
    </source>
</evidence>
<dbReference type="PANTHER" id="PTHR42985:SF40">
    <property type="entry name" value="LD47995P-RELATED"/>
    <property type="match status" value="1"/>
</dbReference>
<keyword evidence="3" id="KW-0813">Transport</keyword>
<feature type="transmembrane region" description="Helical" evidence="13">
    <location>
        <begin position="513"/>
        <end position="532"/>
    </location>
</feature>
<keyword evidence="15" id="KW-1185">Reference proteome</keyword>
<proteinExistence type="inferred from homology"/>
<comment type="subcellular location">
    <subcellularLocation>
        <location evidence="1">Cell membrane</location>
        <topology evidence="1">Multi-pass membrane protein</topology>
    </subcellularLocation>
</comment>
<keyword evidence="8" id="KW-0406">Ion transport</keyword>
<feature type="transmembrane region" description="Helical" evidence="13">
    <location>
        <begin position="453"/>
        <end position="475"/>
    </location>
</feature>
<dbReference type="GO" id="GO:0006814">
    <property type="term" value="P:sodium ion transport"/>
    <property type="evidence" value="ECO:0007669"/>
    <property type="project" value="UniProtKB-KW"/>
</dbReference>
<keyword evidence="7" id="KW-0915">Sodium</keyword>
<dbReference type="EMBL" id="JAEUGD010000066">
    <property type="protein sequence ID" value="MBL6448929.1"/>
    <property type="molecule type" value="Genomic_DNA"/>
</dbReference>
<dbReference type="GO" id="GO:0015293">
    <property type="term" value="F:symporter activity"/>
    <property type="evidence" value="ECO:0007669"/>
    <property type="project" value="TreeGrafter"/>
</dbReference>
<evidence type="ECO:0000256" key="2">
    <source>
        <dbReference type="ARBA" id="ARBA00006434"/>
    </source>
</evidence>
<dbReference type="InterPro" id="IPR051163">
    <property type="entry name" value="Sodium:Solute_Symporter_SSF"/>
</dbReference>
<evidence type="ECO:0000256" key="5">
    <source>
        <dbReference type="ARBA" id="ARBA00022692"/>
    </source>
</evidence>
<dbReference type="Gene3D" id="1.20.1730.10">
    <property type="entry name" value="Sodium/glucose cotransporter"/>
    <property type="match status" value="1"/>
</dbReference>
<dbReference type="Pfam" id="PF00474">
    <property type="entry name" value="SSF"/>
    <property type="match status" value="2"/>
</dbReference>
<sequence length="571" mass="63540">MSVIDWTVLLGTLLFIVVYGVWKSRGSKNINDYLLGDNSMKWGTIGLSVMATQASAITFLSTPGLAYESGMAFVQNYFGLPIAIIIVSAVFIPIFYKLKVYTAYEFLESRFDLKTRSLGAFLFLVQRGLAAGITIYAPAIILSTMLRWDLSLTILITGILVVIYTVSGGTKAVSLTQKYQMAVIMAGMFIAFFMIIDHLPDYLSFNNAVHIAGKMGKLEAVDFSFNPERRYTIWTGLTGGLFLALSYFGTDQSQVQRYLTGTSVAESRLGLIFNAILKVPMQFFILFVGVMVFVFYQFVQPPLFFKQAEMEQIYSTEYRDEVEQLESAYSQNFEEKKQQLEDLVVAMDKDEVERVASLTAEVRQSDAKAKEIRGELKDLLQAHNPEVETKDSDYVFLTFIMNYLPKGVIGLLLAVIFSAAMSSTSGELNALGSTTSVDFYKRLIKKDGSDKHYLIASKLLTAFWGVVAISFALFARLLENLIEAVNILGSIFYGTILGIFLVAFFVKFVKGNAVFLAAVIAQLIVIMSFYTFEISYLWYNAIGCTLVVLISVLLQLIMSGANGNKDSSMAS</sequence>
<keyword evidence="6 13" id="KW-1133">Transmembrane helix</keyword>
<dbReference type="InterPro" id="IPR038377">
    <property type="entry name" value="Na/Glc_symporter_sf"/>
</dbReference>
<feature type="transmembrane region" description="Helical" evidence="13">
    <location>
        <begin position="42"/>
        <end position="65"/>
    </location>
</feature>
<name>A0A937FZA5_9BACT</name>
<evidence type="ECO:0000256" key="12">
    <source>
        <dbReference type="SAM" id="Coils"/>
    </source>
</evidence>
<keyword evidence="9 13" id="KW-0472">Membrane</keyword>
<dbReference type="GO" id="GO:0005886">
    <property type="term" value="C:plasma membrane"/>
    <property type="evidence" value="ECO:0007669"/>
    <property type="project" value="UniProtKB-SubCell"/>
</dbReference>
<evidence type="ECO:0000313" key="14">
    <source>
        <dbReference type="EMBL" id="MBL6448929.1"/>
    </source>
</evidence>
<keyword evidence="12" id="KW-0175">Coiled coil</keyword>
<evidence type="ECO:0000256" key="11">
    <source>
        <dbReference type="RuleBase" id="RU362091"/>
    </source>
</evidence>
<feature type="transmembrane region" description="Helical" evidence="13">
    <location>
        <begin position="538"/>
        <end position="558"/>
    </location>
</feature>
<evidence type="ECO:0000256" key="1">
    <source>
        <dbReference type="ARBA" id="ARBA00004651"/>
    </source>
</evidence>
<feature type="transmembrane region" description="Helical" evidence="13">
    <location>
        <begin position="179"/>
        <end position="196"/>
    </location>
</feature>
<dbReference type="RefSeq" id="WP_202858466.1">
    <property type="nucleotide sequence ID" value="NZ_JAEUGD010000066.1"/>
</dbReference>
<gene>
    <name evidence="14" type="ORF">JMN32_21635</name>
</gene>
<feature type="coiled-coil region" evidence="12">
    <location>
        <begin position="330"/>
        <end position="382"/>
    </location>
</feature>
<evidence type="ECO:0000256" key="4">
    <source>
        <dbReference type="ARBA" id="ARBA00022475"/>
    </source>
</evidence>
<evidence type="ECO:0000256" key="9">
    <source>
        <dbReference type="ARBA" id="ARBA00023136"/>
    </source>
</evidence>
<reference evidence="14" key="1">
    <citation type="submission" date="2021-01" db="EMBL/GenBank/DDBJ databases">
        <title>Fulvivirga kasyanovii gen. nov., sp nov., a novel member of the phylum Bacteroidetes isolated from seawater in a mussel farm.</title>
        <authorList>
            <person name="Zhao L.-H."/>
            <person name="Wang Z.-J."/>
        </authorList>
    </citation>
    <scope>NUCLEOTIDE SEQUENCE</scope>
    <source>
        <strain evidence="14">29W222</strain>
    </source>
</reference>
<feature type="transmembrane region" description="Helical" evidence="13">
    <location>
        <begin position="77"/>
        <end position="96"/>
    </location>
</feature>
<dbReference type="AlphaFoldDB" id="A0A937FZA5"/>
<evidence type="ECO:0000256" key="13">
    <source>
        <dbReference type="SAM" id="Phobius"/>
    </source>
</evidence>
<comment type="similarity">
    <text evidence="2 11">Belongs to the sodium:solute symporter (SSF) (TC 2.A.21) family.</text>
</comment>
<dbReference type="InterPro" id="IPR001734">
    <property type="entry name" value="Na/solute_symporter"/>
</dbReference>
<dbReference type="PROSITE" id="PS50283">
    <property type="entry name" value="NA_SOLUT_SYMP_3"/>
    <property type="match status" value="1"/>
</dbReference>
<dbReference type="CDD" id="cd11494">
    <property type="entry name" value="SLC5sbd_NIS-like_u2"/>
    <property type="match status" value="1"/>
</dbReference>
<organism evidence="14 15">
    <name type="scientific">Fulvivirga marina</name>
    <dbReference type="NCBI Taxonomy" id="2494733"/>
    <lineage>
        <taxon>Bacteria</taxon>
        <taxon>Pseudomonadati</taxon>
        <taxon>Bacteroidota</taxon>
        <taxon>Cytophagia</taxon>
        <taxon>Cytophagales</taxon>
        <taxon>Fulvivirgaceae</taxon>
        <taxon>Fulvivirga</taxon>
    </lineage>
</organism>
<evidence type="ECO:0000313" key="15">
    <source>
        <dbReference type="Proteomes" id="UP000614216"/>
    </source>
</evidence>
<protein>
    <submittedName>
        <fullName evidence="14">Sodium:solute symporter</fullName>
    </submittedName>
</protein>
<evidence type="ECO:0000256" key="6">
    <source>
        <dbReference type="ARBA" id="ARBA00022989"/>
    </source>
</evidence>
<feature type="transmembrane region" description="Helical" evidence="13">
    <location>
        <begin position="6"/>
        <end position="22"/>
    </location>
</feature>
<feature type="transmembrane region" description="Helical" evidence="13">
    <location>
        <begin position="231"/>
        <end position="250"/>
    </location>
</feature>
<feature type="transmembrane region" description="Helical" evidence="13">
    <location>
        <begin position="117"/>
        <end position="142"/>
    </location>
</feature>
<keyword evidence="4" id="KW-1003">Cell membrane</keyword>
<feature type="transmembrane region" description="Helical" evidence="13">
    <location>
        <begin position="487"/>
        <end position="506"/>
    </location>
</feature>
<dbReference type="Proteomes" id="UP000614216">
    <property type="component" value="Unassembled WGS sequence"/>
</dbReference>
<evidence type="ECO:0000256" key="3">
    <source>
        <dbReference type="ARBA" id="ARBA00022448"/>
    </source>
</evidence>
<feature type="transmembrane region" description="Helical" evidence="13">
    <location>
        <begin position="148"/>
        <end position="167"/>
    </location>
</feature>
<keyword evidence="5 13" id="KW-0812">Transmembrane</keyword>
<accession>A0A937FZA5</accession>
<feature type="transmembrane region" description="Helical" evidence="13">
    <location>
        <begin position="271"/>
        <end position="296"/>
    </location>
</feature>
<comment type="caution">
    <text evidence="14">The sequence shown here is derived from an EMBL/GenBank/DDBJ whole genome shotgun (WGS) entry which is preliminary data.</text>
</comment>